<evidence type="ECO:0000313" key="2">
    <source>
        <dbReference type="EMBL" id="ORX97761.1"/>
    </source>
</evidence>
<dbReference type="Proteomes" id="UP000193144">
    <property type="component" value="Unassembled WGS sequence"/>
</dbReference>
<evidence type="ECO:0000313" key="3">
    <source>
        <dbReference type="Proteomes" id="UP000193144"/>
    </source>
</evidence>
<dbReference type="AlphaFoldDB" id="A0A1Y1YI92"/>
<organism evidence="2 3">
    <name type="scientific">Clohesyomyces aquaticus</name>
    <dbReference type="NCBI Taxonomy" id="1231657"/>
    <lineage>
        <taxon>Eukaryota</taxon>
        <taxon>Fungi</taxon>
        <taxon>Dikarya</taxon>
        <taxon>Ascomycota</taxon>
        <taxon>Pezizomycotina</taxon>
        <taxon>Dothideomycetes</taxon>
        <taxon>Pleosporomycetidae</taxon>
        <taxon>Pleosporales</taxon>
        <taxon>Lindgomycetaceae</taxon>
        <taxon>Clohesyomyces</taxon>
    </lineage>
</organism>
<accession>A0A1Y1YI92</accession>
<protein>
    <submittedName>
        <fullName evidence="2">Uncharacterized protein</fullName>
    </submittedName>
</protein>
<proteinExistence type="predicted"/>
<keyword evidence="3" id="KW-1185">Reference proteome</keyword>
<name>A0A1Y1YI92_9PLEO</name>
<feature type="compositionally biased region" description="Low complexity" evidence="1">
    <location>
        <begin position="518"/>
        <end position="529"/>
    </location>
</feature>
<feature type="compositionally biased region" description="Basic and acidic residues" evidence="1">
    <location>
        <begin position="624"/>
        <end position="633"/>
    </location>
</feature>
<feature type="region of interest" description="Disordered" evidence="1">
    <location>
        <begin position="461"/>
        <end position="633"/>
    </location>
</feature>
<evidence type="ECO:0000256" key="1">
    <source>
        <dbReference type="SAM" id="MobiDB-lite"/>
    </source>
</evidence>
<feature type="compositionally biased region" description="Polar residues" evidence="1">
    <location>
        <begin position="582"/>
        <end position="612"/>
    </location>
</feature>
<feature type="region of interest" description="Disordered" evidence="1">
    <location>
        <begin position="25"/>
        <end position="44"/>
    </location>
</feature>
<comment type="caution">
    <text evidence="2">The sequence shown here is derived from an EMBL/GenBank/DDBJ whole genome shotgun (WGS) entry which is preliminary data.</text>
</comment>
<dbReference type="EMBL" id="MCFA01000228">
    <property type="protein sequence ID" value="ORX97761.1"/>
    <property type="molecule type" value="Genomic_DNA"/>
</dbReference>
<sequence>MEPIIDLSPSPAAAEEEQLIDLILDPTRYTKPPEPVEDDPPSRDDRLRRALASLESLKASQATLGSELDQQKQKTESLVKKYNNLRGDFENVKAESEARKARFDFAEEEMKTKTSVCQNVLDLAEANPGPLKTPHNLSNFTGESPWFQWIFQSLNTSQRLEQLLREHEKKCEPCTPQTELRKLLKQVIKKAENRAVEEPGTANLRASHAAEIKTMNTELETLRNKVTLYNGSSKRLILETAISIDFESRLLQQLGQVATTLSRLSIRSHLIDQPLRNDLFQARLVLRNVLDVTHLEAMWNTVGKAAATMDVDLLTYHLALHYNPYRDYQNYQHMRDEIQRRYAYQAHQTKEIRNNKEIPRNEREAALRELPRLVETAVGLHPRTDWAQCIVDIGLMSKLLPAPPSPAERLSNTVADCENLVYLSDLPLSIDNQSRRLRIWKDLGRREVLFEAQVTLEPNVPLKSNPVVTPKTPPTNRAPETHPQAACPQTQASKPEAVPPKAGPAQERTHFDSQWLVTTTTSQQTQSSTVAEAPGSGLSTEVQAAQPPTVTNADTPQTESEASASIDPNQMDRATNVRGTGVSRSNASENNNGRQSNGVEAQAAVTDQTGGPPTQKKERKRKRDAAEHVSDSV</sequence>
<reference evidence="2 3" key="1">
    <citation type="submission" date="2016-07" db="EMBL/GenBank/DDBJ databases">
        <title>Pervasive Adenine N6-methylation of Active Genes in Fungi.</title>
        <authorList>
            <consortium name="DOE Joint Genome Institute"/>
            <person name="Mondo S.J."/>
            <person name="Dannebaum R.O."/>
            <person name="Kuo R.C."/>
            <person name="Labutti K."/>
            <person name="Haridas S."/>
            <person name="Kuo A."/>
            <person name="Salamov A."/>
            <person name="Ahrendt S.R."/>
            <person name="Lipzen A."/>
            <person name="Sullivan W."/>
            <person name="Andreopoulos W.B."/>
            <person name="Clum A."/>
            <person name="Lindquist E."/>
            <person name="Daum C."/>
            <person name="Ramamoorthy G.K."/>
            <person name="Gryganskyi A."/>
            <person name="Culley D."/>
            <person name="Magnuson J.K."/>
            <person name="James T.Y."/>
            <person name="O'Malley M.A."/>
            <person name="Stajich J.E."/>
            <person name="Spatafora J.W."/>
            <person name="Visel A."/>
            <person name="Grigoriev I.V."/>
        </authorList>
    </citation>
    <scope>NUCLEOTIDE SEQUENCE [LARGE SCALE GENOMIC DNA]</scope>
    <source>
        <strain evidence="2 3">CBS 115471</strain>
    </source>
</reference>
<gene>
    <name evidence="2" type="ORF">BCR34DRAFT_160509</name>
</gene>
<feature type="compositionally biased region" description="Polar residues" evidence="1">
    <location>
        <begin position="537"/>
        <end position="568"/>
    </location>
</feature>